<gene>
    <name evidence="12" type="primary">cysS</name>
    <name evidence="15" type="ORF">AKJ65_06205</name>
</gene>
<reference evidence="15 16" key="1">
    <citation type="journal article" date="2016" name="Sci. Rep.">
        <title>Metabolic traits of an uncultured archaeal lineage -MSBL1- from brine pools of the Red Sea.</title>
        <authorList>
            <person name="Mwirichia R."/>
            <person name="Alam I."/>
            <person name="Rashid M."/>
            <person name="Vinu M."/>
            <person name="Ba-Alawi W."/>
            <person name="Anthony Kamau A."/>
            <person name="Kamanda Ngugi D."/>
            <person name="Goker M."/>
            <person name="Klenk H.P."/>
            <person name="Bajic V."/>
            <person name="Stingl U."/>
        </authorList>
    </citation>
    <scope>NUCLEOTIDE SEQUENCE [LARGE SCALE GENOMIC DNA]</scope>
    <source>
        <strain evidence="15">SCGC-AAA259E19</strain>
    </source>
</reference>
<feature type="binding site" evidence="12">
    <location>
        <position position="241"/>
    </location>
    <ligand>
        <name>Zn(2+)</name>
        <dbReference type="ChEBI" id="CHEBI:29105"/>
    </ligand>
</feature>
<protein>
    <recommendedName>
        <fullName evidence="12">Cysteine--tRNA ligase</fullName>
        <ecNumber evidence="12">6.1.1.16</ecNumber>
    </recommendedName>
    <alternativeName>
        <fullName evidence="12">Cysteinyl-tRNA synthetase</fullName>
        <shortName evidence="12">CysRS</shortName>
    </alternativeName>
</protein>
<dbReference type="GO" id="GO:0008270">
    <property type="term" value="F:zinc ion binding"/>
    <property type="evidence" value="ECO:0007669"/>
    <property type="project" value="UniProtKB-UniRule"/>
</dbReference>
<dbReference type="PANTHER" id="PTHR10890:SF3">
    <property type="entry name" value="CYSTEINE--TRNA LIGASE, CYTOPLASMIC"/>
    <property type="match status" value="1"/>
</dbReference>
<keyword evidence="6 12" id="KW-0547">Nucleotide-binding</keyword>
<keyword evidence="13" id="KW-0175">Coiled coil</keyword>
<dbReference type="CDD" id="cd00672">
    <property type="entry name" value="CysRS_core"/>
    <property type="match status" value="1"/>
</dbReference>
<dbReference type="SUPFAM" id="SSF52374">
    <property type="entry name" value="Nucleotidylyl transferase"/>
    <property type="match status" value="1"/>
</dbReference>
<dbReference type="InterPro" id="IPR015273">
    <property type="entry name" value="Cys-tRNA-synt_Ia_DALR"/>
</dbReference>
<evidence type="ECO:0000256" key="5">
    <source>
        <dbReference type="ARBA" id="ARBA00022723"/>
    </source>
</evidence>
<evidence type="ECO:0000256" key="3">
    <source>
        <dbReference type="ARBA" id="ARBA00022490"/>
    </source>
</evidence>
<evidence type="ECO:0000256" key="7">
    <source>
        <dbReference type="ARBA" id="ARBA00022833"/>
    </source>
</evidence>
<feature type="binding site" evidence="12">
    <location>
        <position position="237"/>
    </location>
    <ligand>
        <name>Zn(2+)</name>
        <dbReference type="ChEBI" id="CHEBI:29105"/>
    </ligand>
</feature>
<feature type="domain" description="Cysteinyl-tRNA synthetase class Ia DALR" evidence="14">
    <location>
        <begin position="361"/>
        <end position="424"/>
    </location>
</feature>
<evidence type="ECO:0000256" key="10">
    <source>
        <dbReference type="ARBA" id="ARBA00023146"/>
    </source>
</evidence>
<dbReference type="PATRIC" id="fig|1698264.3.peg.241"/>
<feature type="coiled-coil region" evidence="13">
    <location>
        <begin position="305"/>
        <end position="339"/>
    </location>
</feature>
<name>A0A133UH72_9EURY</name>
<proteinExistence type="inferred from homology"/>
<dbReference type="GO" id="GO:0005737">
    <property type="term" value="C:cytoplasm"/>
    <property type="evidence" value="ECO:0007669"/>
    <property type="project" value="UniProtKB-SubCell"/>
</dbReference>
<evidence type="ECO:0000256" key="13">
    <source>
        <dbReference type="SAM" id="Coils"/>
    </source>
</evidence>
<evidence type="ECO:0000259" key="14">
    <source>
        <dbReference type="SMART" id="SM00840"/>
    </source>
</evidence>
<dbReference type="HAMAP" id="MF_00041">
    <property type="entry name" value="Cys_tRNA_synth"/>
    <property type="match status" value="1"/>
</dbReference>
<keyword evidence="16" id="KW-1185">Reference proteome</keyword>
<organism evidence="15 16">
    <name type="scientific">candidate division MSBL1 archaeon SCGC-AAA259E19</name>
    <dbReference type="NCBI Taxonomy" id="1698264"/>
    <lineage>
        <taxon>Archaea</taxon>
        <taxon>Methanobacteriati</taxon>
        <taxon>Methanobacteriota</taxon>
        <taxon>candidate division MSBL1</taxon>
    </lineage>
</organism>
<dbReference type="GO" id="GO:0006423">
    <property type="term" value="P:cysteinyl-tRNA aminoacylation"/>
    <property type="evidence" value="ECO:0007669"/>
    <property type="project" value="UniProtKB-UniRule"/>
</dbReference>
<dbReference type="Pfam" id="PF09190">
    <property type="entry name" value="DALR_2"/>
    <property type="match status" value="1"/>
</dbReference>
<dbReference type="SUPFAM" id="SSF47323">
    <property type="entry name" value="Anticodon-binding domain of a subclass of class I aminoacyl-tRNA synthetases"/>
    <property type="match status" value="1"/>
</dbReference>
<dbReference type="GO" id="GO:0004817">
    <property type="term" value="F:cysteine-tRNA ligase activity"/>
    <property type="evidence" value="ECO:0007669"/>
    <property type="project" value="UniProtKB-UniRule"/>
</dbReference>
<dbReference type="FunFam" id="3.40.50.620:FF:000130">
    <property type="entry name" value="Cysteine--tRNA ligase"/>
    <property type="match status" value="1"/>
</dbReference>
<dbReference type="Pfam" id="PF01406">
    <property type="entry name" value="tRNA-synt_1e"/>
    <property type="match status" value="1"/>
</dbReference>
<keyword evidence="9 12" id="KW-0648">Protein biosynthesis</keyword>
<dbReference type="InterPro" id="IPR024909">
    <property type="entry name" value="Cys-tRNA/MSH_ligase"/>
</dbReference>
<keyword evidence="8 12" id="KW-0067">ATP-binding</keyword>
<evidence type="ECO:0000256" key="9">
    <source>
        <dbReference type="ARBA" id="ARBA00022917"/>
    </source>
</evidence>
<dbReference type="AlphaFoldDB" id="A0A133UH72"/>
<evidence type="ECO:0000256" key="8">
    <source>
        <dbReference type="ARBA" id="ARBA00022840"/>
    </source>
</evidence>
<keyword evidence="3 12" id="KW-0963">Cytoplasm</keyword>
<evidence type="ECO:0000256" key="4">
    <source>
        <dbReference type="ARBA" id="ARBA00022598"/>
    </source>
</evidence>
<dbReference type="Gene3D" id="3.40.50.620">
    <property type="entry name" value="HUPs"/>
    <property type="match status" value="1"/>
</dbReference>
<dbReference type="Gene3D" id="1.20.120.1910">
    <property type="entry name" value="Cysteine-tRNA ligase, C-terminal anti-codon recognition domain"/>
    <property type="match status" value="1"/>
</dbReference>
<dbReference type="InterPro" id="IPR015803">
    <property type="entry name" value="Cys-tRNA-ligase"/>
</dbReference>
<evidence type="ECO:0000256" key="2">
    <source>
        <dbReference type="ARBA" id="ARBA00005594"/>
    </source>
</evidence>
<keyword evidence="7 12" id="KW-0862">Zinc</keyword>
<evidence type="ECO:0000256" key="1">
    <source>
        <dbReference type="ARBA" id="ARBA00004496"/>
    </source>
</evidence>
<comment type="subcellular location">
    <subcellularLocation>
        <location evidence="1 12">Cytoplasm</location>
    </subcellularLocation>
</comment>
<dbReference type="Proteomes" id="UP000070284">
    <property type="component" value="Unassembled WGS sequence"/>
</dbReference>
<comment type="similarity">
    <text evidence="2 12">Belongs to the class-I aminoacyl-tRNA synthetase family.</text>
</comment>
<feature type="short sequence motif" description="'HIGH' region" evidence="12">
    <location>
        <begin position="31"/>
        <end position="41"/>
    </location>
</feature>
<evidence type="ECO:0000256" key="6">
    <source>
        <dbReference type="ARBA" id="ARBA00022741"/>
    </source>
</evidence>
<comment type="cofactor">
    <cofactor evidence="12">
        <name>Zn(2+)</name>
        <dbReference type="ChEBI" id="CHEBI:29105"/>
    </cofactor>
    <text evidence="12">Binds 1 zinc ion per subunit.</text>
</comment>
<dbReference type="SMART" id="SM00840">
    <property type="entry name" value="DALR_2"/>
    <property type="match status" value="1"/>
</dbReference>
<dbReference type="GO" id="GO:0005524">
    <property type="term" value="F:ATP binding"/>
    <property type="evidence" value="ECO:0007669"/>
    <property type="project" value="UniProtKB-UniRule"/>
</dbReference>
<dbReference type="PANTHER" id="PTHR10890">
    <property type="entry name" value="CYSTEINYL-TRNA SYNTHETASE"/>
    <property type="match status" value="1"/>
</dbReference>
<dbReference type="InterPro" id="IPR032678">
    <property type="entry name" value="tRNA-synt_1_cat_dom"/>
</dbReference>
<sequence>MTLKVYNSMTNEKEEFKPLEGKTVKMYVCGQTVYDYMHVGHARTYVSFDIVRRYLEYLGYSVETVINITDVNKKINDRAREEGESPWSIAEKFAEINLEDFDDLGIEADAYPRASDYMDEMIDLVEELVDKGLAYEAGGDVFFDVRKFEKYGELSNQDLENIRPERTDEIISSEKKKNPEDFALWKSQEGSELSPTWESPWGEGVPGWHIECSTMSLSLLGEQFDIHGGGSDLVFPHHENEIAQTEGVTGKKWVNYWMHSGLVQMGEEKMSKSQQNFVSVRELSKEHDPQALRLMIAEGHYRNPMKYSDERIEKAEKTLKSLENTVRNLRAEINSFEESIPSKMREKDIEFLEQVFNLKEKFLEAMNDDFNTPIALRNLHELSKLAQSYLEENPKRPVLSRALTTILDLGGILGILEAKEERQFKRGGLMGNLMEEILKLRERYRTKDEYELADSIRNAVEKAGITIEDTKRGPRWKSAE</sequence>
<feature type="binding site" evidence="12">
    <location>
        <position position="212"/>
    </location>
    <ligand>
        <name>Zn(2+)</name>
        <dbReference type="ChEBI" id="CHEBI:29105"/>
    </ligand>
</feature>
<feature type="binding site" evidence="12">
    <location>
        <position position="272"/>
    </location>
    <ligand>
        <name>ATP</name>
        <dbReference type="ChEBI" id="CHEBI:30616"/>
    </ligand>
</feature>
<keyword evidence="4 12" id="KW-0436">Ligase</keyword>
<keyword evidence="10 12" id="KW-0030">Aminoacyl-tRNA synthetase</keyword>
<comment type="catalytic activity">
    <reaction evidence="11 12">
        <text>tRNA(Cys) + L-cysteine + ATP = L-cysteinyl-tRNA(Cys) + AMP + diphosphate</text>
        <dbReference type="Rhea" id="RHEA:17773"/>
        <dbReference type="Rhea" id="RHEA-COMP:9661"/>
        <dbReference type="Rhea" id="RHEA-COMP:9679"/>
        <dbReference type="ChEBI" id="CHEBI:30616"/>
        <dbReference type="ChEBI" id="CHEBI:33019"/>
        <dbReference type="ChEBI" id="CHEBI:35235"/>
        <dbReference type="ChEBI" id="CHEBI:78442"/>
        <dbReference type="ChEBI" id="CHEBI:78517"/>
        <dbReference type="ChEBI" id="CHEBI:456215"/>
        <dbReference type="EC" id="6.1.1.16"/>
    </reaction>
</comment>
<dbReference type="EC" id="6.1.1.16" evidence="12"/>
<dbReference type="EMBL" id="LHXO01000106">
    <property type="protein sequence ID" value="KXA93564.1"/>
    <property type="molecule type" value="Genomic_DNA"/>
</dbReference>
<evidence type="ECO:0000313" key="15">
    <source>
        <dbReference type="EMBL" id="KXA93564.1"/>
    </source>
</evidence>
<dbReference type="InterPro" id="IPR009080">
    <property type="entry name" value="tRNAsynth_Ia_anticodon-bd"/>
</dbReference>
<feature type="binding site" evidence="12">
    <location>
        <position position="29"/>
    </location>
    <ligand>
        <name>Zn(2+)</name>
        <dbReference type="ChEBI" id="CHEBI:29105"/>
    </ligand>
</feature>
<accession>A0A133UH72</accession>
<keyword evidence="5 12" id="KW-0479">Metal-binding</keyword>
<feature type="short sequence motif" description="'KMSKS' region" evidence="12">
    <location>
        <begin position="269"/>
        <end position="273"/>
    </location>
</feature>
<dbReference type="InterPro" id="IPR014729">
    <property type="entry name" value="Rossmann-like_a/b/a_fold"/>
</dbReference>
<evidence type="ECO:0000256" key="11">
    <source>
        <dbReference type="ARBA" id="ARBA00047398"/>
    </source>
</evidence>
<dbReference type="PRINTS" id="PR00983">
    <property type="entry name" value="TRNASYNTHCYS"/>
</dbReference>
<evidence type="ECO:0000313" key="16">
    <source>
        <dbReference type="Proteomes" id="UP000070284"/>
    </source>
</evidence>
<dbReference type="NCBIfam" id="TIGR00435">
    <property type="entry name" value="cysS"/>
    <property type="match status" value="1"/>
</dbReference>
<comment type="caution">
    <text evidence="15">The sequence shown here is derived from an EMBL/GenBank/DDBJ whole genome shotgun (WGS) entry which is preliminary data.</text>
</comment>
<evidence type="ECO:0000256" key="12">
    <source>
        <dbReference type="HAMAP-Rule" id="MF_00041"/>
    </source>
</evidence>